<dbReference type="eggNOG" id="ENOG502QSS8">
    <property type="taxonomic scope" value="Eukaryota"/>
</dbReference>
<dbReference type="FunFam" id="1.10.520.10:FF:000008">
    <property type="entry name" value="Peroxidase"/>
    <property type="match status" value="1"/>
</dbReference>
<evidence type="ECO:0000256" key="18">
    <source>
        <dbReference type="RuleBase" id="RU362060"/>
    </source>
</evidence>
<dbReference type="GO" id="GO:0140825">
    <property type="term" value="F:lactoperoxidase activity"/>
    <property type="evidence" value="ECO:0007669"/>
    <property type="project" value="UniProtKB-EC"/>
</dbReference>
<evidence type="ECO:0000256" key="15">
    <source>
        <dbReference type="PIRSR" id="PIRSR600823-3"/>
    </source>
</evidence>
<dbReference type="InterPro" id="IPR000823">
    <property type="entry name" value="Peroxidase_pln"/>
</dbReference>
<evidence type="ECO:0000256" key="7">
    <source>
        <dbReference type="ARBA" id="ARBA00022617"/>
    </source>
</evidence>
<organism evidence="22 23">
    <name type="scientific">Morus notabilis</name>
    <dbReference type="NCBI Taxonomy" id="981085"/>
    <lineage>
        <taxon>Eukaryota</taxon>
        <taxon>Viridiplantae</taxon>
        <taxon>Streptophyta</taxon>
        <taxon>Embryophyta</taxon>
        <taxon>Tracheophyta</taxon>
        <taxon>Spermatophyta</taxon>
        <taxon>Magnoliopsida</taxon>
        <taxon>eudicotyledons</taxon>
        <taxon>Gunneridae</taxon>
        <taxon>Pentapetalae</taxon>
        <taxon>rosids</taxon>
        <taxon>fabids</taxon>
        <taxon>Rosales</taxon>
        <taxon>Moraceae</taxon>
        <taxon>Moreae</taxon>
        <taxon>Morus</taxon>
    </lineage>
</organism>
<dbReference type="AlphaFoldDB" id="W9RGU8"/>
<dbReference type="InterPro" id="IPR019793">
    <property type="entry name" value="Peroxidases_heam-ligand_BS"/>
</dbReference>
<evidence type="ECO:0000256" key="11">
    <source>
        <dbReference type="ARBA" id="ARBA00023157"/>
    </source>
</evidence>
<feature type="disulfide bond" evidence="17">
    <location>
        <begin position="90"/>
        <end position="169"/>
    </location>
</feature>
<dbReference type="EC" id="1.11.1.7" evidence="4 18"/>
<evidence type="ECO:0000256" key="20">
    <source>
        <dbReference type="SAM" id="Phobius"/>
    </source>
</evidence>
<sequence>MAYCRIILHLLLAILMVYVSYLRQMLILEQRVEFLEIFPSSPSPSNSSSLDPDPRWWIYQFLLSAKHEEKLETGNSSSRPIEYDFYHDSCPKAEQIVRAIVEDLYRARPEVAPALLRLLFHDCFIQGCDASVLLDSTEGMTSEKDSPLNESLRGFGLIDQIKSKLEGHCPGVVSCADILVLAARDSVALSGGPFYPVYTGRRDSTVAFSDRATAELPNPYDHLPVHLASFASRGFDGREIVTLLGAHSIGVIDCKFFEKRLYHFDGSNKPDPSLDLGFLDLMRTRCNNSNIESSQGPETSSPDSPSLTTVHNSSTEERGLVPMNYEGSAFGTQYYHSLLQGKGILYADQQLMAMEETGNWVRAYALDASLFRRDFALAMMKLSDLQVLTAPMGQIRLTCSKVA</sequence>
<keyword evidence="7 18" id="KW-0349">Heme</keyword>
<keyword evidence="5 18" id="KW-0964">Secreted</keyword>
<dbReference type="PANTHER" id="PTHR31235">
    <property type="entry name" value="PEROXIDASE 25-RELATED"/>
    <property type="match status" value="1"/>
</dbReference>
<keyword evidence="15 18" id="KW-0106">Calcium</keyword>
<keyword evidence="10 15" id="KW-0408">Iron</keyword>
<evidence type="ECO:0000256" key="16">
    <source>
        <dbReference type="PIRSR" id="PIRSR600823-4"/>
    </source>
</evidence>
<keyword evidence="9 18" id="KW-0560">Oxidoreductase</keyword>
<dbReference type="InterPro" id="IPR002016">
    <property type="entry name" value="Haem_peroxidase"/>
</dbReference>
<feature type="transmembrane region" description="Helical" evidence="20">
    <location>
        <begin position="6"/>
        <end position="22"/>
    </location>
</feature>
<feature type="binding site" evidence="15">
    <location>
        <position position="122"/>
    </location>
    <ligand>
        <name>Ca(2+)</name>
        <dbReference type="ChEBI" id="CHEBI:29108"/>
        <label>1</label>
    </ligand>
</feature>
<evidence type="ECO:0000256" key="5">
    <source>
        <dbReference type="ARBA" id="ARBA00022525"/>
    </source>
</evidence>
<evidence type="ECO:0000256" key="1">
    <source>
        <dbReference type="ARBA" id="ARBA00000189"/>
    </source>
</evidence>
<evidence type="ECO:0000256" key="13">
    <source>
        <dbReference type="PIRSR" id="PIRSR600823-1"/>
    </source>
</evidence>
<feature type="compositionally biased region" description="Polar residues" evidence="19">
    <location>
        <begin position="289"/>
        <end position="313"/>
    </location>
</feature>
<feature type="region of interest" description="Disordered" evidence="19">
    <location>
        <begin position="289"/>
        <end position="315"/>
    </location>
</feature>
<proteinExistence type="inferred from homology"/>
<dbReference type="GO" id="GO:0046872">
    <property type="term" value="F:metal ion binding"/>
    <property type="evidence" value="ECO:0007669"/>
    <property type="project" value="UniProtKB-UniRule"/>
</dbReference>
<dbReference type="KEGG" id="mnt:21408860"/>
<dbReference type="GO" id="GO:0020037">
    <property type="term" value="F:heme binding"/>
    <property type="evidence" value="ECO:0007669"/>
    <property type="project" value="UniProtKB-UniRule"/>
</dbReference>
<dbReference type="Gene3D" id="1.10.420.10">
    <property type="entry name" value="Peroxidase, domain 2"/>
    <property type="match status" value="1"/>
</dbReference>
<dbReference type="InterPro" id="IPR019794">
    <property type="entry name" value="Peroxidases_AS"/>
</dbReference>
<comment type="similarity">
    <text evidence="3">Belongs to the peroxidase family. Ascorbate peroxidase subfamily.</text>
</comment>
<dbReference type="CDD" id="cd00693">
    <property type="entry name" value="secretory_peroxidase"/>
    <property type="match status" value="1"/>
</dbReference>
<gene>
    <name evidence="22" type="ORF">L484_026195</name>
</gene>
<dbReference type="GO" id="GO:0006979">
    <property type="term" value="P:response to oxidative stress"/>
    <property type="evidence" value="ECO:0007669"/>
    <property type="project" value="UniProtKB-UniRule"/>
</dbReference>
<feature type="disulfide bond" evidence="17">
    <location>
        <begin position="175"/>
        <end position="399"/>
    </location>
</feature>
<evidence type="ECO:0000256" key="9">
    <source>
        <dbReference type="ARBA" id="ARBA00023002"/>
    </source>
</evidence>
<evidence type="ECO:0000256" key="4">
    <source>
        <dbReference type="ARBA" id="ARBA00012313"/>
    </source>
</evidence>
<dbReference type="STRING" id="981085.W9RGU8"/>
<feature type="site" description="Transition state stabilizer" evidence="16">
    <location>
        <position position="117"/>
    </location>
</feature>
<evidence type="ECO:0000256" key="6">
    <source>
        <dbReference type="ARBA" id="ARBA00022559"/>
    </source>
</evidence>
<dbReference type="GO" id="GO:0042744">
    <property type="term" value="P:hydrogen peroxide catabolic process"/>
    <property type="evidence" value="ECO:0007669"/>
    <property type="project" value="UniProtKB-KW"/>
</dbReference>
<dbReference type="PRINTS" id="PR00461">
    <property type="entry name" value="PLPEROXIDASE"/>
</dbReference>
<dbReference type="Pfam" id="PF00141">
    <property type="entry name" value="peroxidase"/>
    <property type="match status" value="1"/>
</dbReference>
<dbReference type="Proteomes" id="UP000030645">
    <property type="component" value="Unassembled WGS sequence"/>
</dbReference>
<accession>W9RGU8</accession>
<feature type="active site" description="Proton acceptor" evidence="13">
    <location>
        <position position="121"/>
    </location>
</feature>
<dbReference type="OrthoDB" id="2113341at2759"/>
<feature type="binding site" evidence="15">
    <location>
        <position position="143"/>
    </location>
    <ligand>
        <name>Ca(2+)</name>
        <dbReference type="ChEBI" id="CHEBI:29108"/>
        <label>1</label>
    </ligand>
</feature>
<dbReference type="PROSITE" id="PS50873">
    <property type="entry name" value="PEROXIDASE_4"/>
    <property type="match status" value="1"/>
</dbReference>
<feature type="binding site" evidence="15">
    <location>
        <position position="127"/>
    </location>
    <ligand>
        <name>Ca(2+)</name>
        <dbReference type="ChEBI" id="CHEBI:29108"/>
        <label>1</label>
    </ligand>
</feature>
<evidence type="ECO:0000256" key="12">
    <source>
        <dbReference type="ARBA" id="ARBA00023324"/>
    </source>
</evidence>
<evidence type="ECO:0000256" key="14">
    <source>
        <dbReference type="PIRSR" id="PIRSR600823-2"/>
    </source>
</evidence>
<comment type="subcellular location">
    <subcellularLocation>
        <location evidence="18">Secreted</location>
    </subcellularLocation>
</comment>
<evidence type="ECO:0000256" key="2">
    <source>
        <dbReference type="ARBA" id="ARBA00002322"/>
    </source>
</evidence>
<name>W9RGU8_9ROSA</name>
<feature type="binding site" evidence="15">
    <location>
        <position position="129"/>
    </location>
    <ligand>
        <name>Ca(2+)</name>
        <dbReference type="ChEBI" id="CHEBI:29108"/>
        <label>1</label>
    </ligand>
</feature>
<comment type="similarity">
    <text evidence="18">Belongs to the peroxidase family. Classical plant (class III) peroxidase subfamily.</text>
</comment>
<feature type="binding site" evidence="14">
    <location>
        <position position="217"/>
    </location>
    <ligand>
        <name>substrate</name>
    </ligand>
</feature>
<evidence type="ECO:0000256" key="8">
    <source>
        <dbReference type="ARBA" id="ARBA00022723"/>
    </source>
</evidence>
<feature type="binding site" evidence="15">
    <location>
        <position position="131"/>
    </location>
    <ligand>
        <name>Ca(2+)</name>
        <dbReference type="ChEBI" id="CHEBI:29108"/>
        <label>1</label>
    </ligand>
</feature>
<dbReference type="InterPro" id="IPR010255">
    <property type="entry name" value="Haem_peroxidase_sf"/>
</dbReference>
<keyword evidence="20" id="KW-1133">Transmembrane helix</keyword>
<dbReference type="InterPro" id="IPR033905">
    <property type="entry name" value="Secretory_peroxidase"/>
</dbReference>
<dbReference type="Gene3D" id="1.10.520.10">
    <property type="match status" value="1"/>
</dbReference>
<comment type="function">
    <text evidence="2">Removal of H(2)O(2), oxidation of toxic reductants, biosynthesis and degradation of lignin, suberization, auxin catabolism, response to environmental stresses such as wounding, pathogen attack and oxidative stress. These functions might be dependent on each isozyme/isoform in each plant tissue.</text>
</comment>
<feature type="binding site" description="axial binding residue" evidence="15">
    <location>
        <position position="247"/>
    </location>
    <ligand>
        <name>heme b</name>
        <dbReference type="ChEBI" id="CHEBI:60344"/>
    </ligand>
    <ligandPart>
        <name>Fe</name>
        <dbReference type="ChEBI" id="CHEBI:18248"/>
    </ligandPart>
</feature>
<evidence type="ECO:0000256" key="10">
    <source>
        <dbReference type="ARBA" id="ARBA00023004"/>
    </source>
</evidence>
<dbReference type="PRINTS" id="PR00458">
    <property type="entry name" value="PEROXIDASE"/>
</dbReference>
<keyword evidence="8 15" id="KW-0479">Metal-binding</keyword>
<evidence type="ECO:0000313" key="22">
    <source>
        <dbReference type="EMBL" id="EXB74500.1"/>
    </source>
</evidence>
<evidence type="ECO:0000313" key="23">
    <source>
        <dbReference type="Proteomes" id="UP000030645"/>
    </source>
</evidence>
<keyword evidence="20" id="KW-0812">Transmembrane</keyword>
<evidence type="ECO:0000256" key="19">
    <source>
        <dbReference type="SAM" id="MobiDB-lite"/>
    </source>
</evidence>
<dbReference type="SUPFAM" id="SSF48113">
    <property type="entry name" value="Heme-dependent peroxidases"/>
    <property type="match status" value="1"/>
</dbReference>
<keyword evidence="11 17" id="KW-1015">Disulfide bond</keyword>
<feature type="disulfide bond" evidence="17">
    <location>
        <begin position="254"/>
        <end position="286"/>
    </location>
</feature>
<reference evidence="23" key="1">
    <citation type="submission" date="2013-01" db="EMBL/GenBank/DDBJ databases">
        <title>Draft Genome Sequence of a Mulberry Tree, Morus notabilis C.K. Schneid.</title>
        <authorList>
            <person name="He N."/>
            <person name="Zhao S."/>
        </authorList>
    </citation>
    <scope>NUCLEOTIDE SEQUENCE</scope>
</reference>
<keyword evidence="20" id="KW-0472">Membrane</keyword>
<evidence type="ECO:0000259" key="21">
    <source>
        <dbReference type="PROSITE" id="PS50873"/>
    </source>
</evidence>
<keyword evidence="23" id="KW-1185">Reference proteome</keyword>
<protein>
    <recommendedName>
        <fullName evidence="4 18">Peroxidase</fullName>
        <ecNumber evidence="4 18">1.11.1.7</ecNumber>
    </recommendedName>
</protein>
<keyword evidence="12 18" id="KW-0376">Hydrogen peroxide</keyword>
<feature type="disulfide bond" evidence="17">
    <location>
        <begin position="123"/>
        <end position="128"/>
    </location>
</feature>
<dbReference type="EMBL" id="KE344648">
    <property type="protein sequence ID" value="EXB74500.1"/>
    <property type="molecule type" value="Genomic_DNA"/>
</dbReference>
<evidence type="ECO:0000256" key="3">
    <source>
        <dbReference type="ARBA" id="ARBA00006873"/>
    </source>
</evidence>
<comment type="cofactor">
    <cofactor evidence="15 18">
        <name>heme b</name>
        <dbReference type="ChEBI" id="CHEBI:60344"/>
    </cofactor>
    <text evidence="15 18">Binds 1 heme b (iron(II)-protoporphyrin IX) group per subunit.</text>
</comment>
<dbReference type="PROSITE" id="PS00435">
    <property type="entry name" value="PEROXIDASE_1"/>
    <property type="match status" value="1"/>
</dbReference>
<comment type="catalytic activity">
    <reaction evidence="1 18">
        <text>2 a phenolic donor + H2O2 = 2 a phenolic radical donor + 2 H2O</text>
        <dbReference type="Rhea" id="RHEA:56136"/>
        <dbReference type="ChEBI" id="CHEBI:15377"/>
        <dbReference type="ChEBI" id="CHEBI:16240"/>
        <dbReference type="ChEBI" id="CHEBI:139520"/>
        <dbReference type="ChEBI" id="CHEBI:139521"/>
        <dbReference type="EC" id="1.11.1.7"/>
    </reaction>
</comment>
<feature type="domain" description="Plant heme peroxidase family profile" evidence="21">
    <location>
        <begin position="80"/>
        <end position="403"/>
    </location>
</feature>
<evidence type="ECO:0000256" key="17">
    <source>
        <dbReference type="PIRSR" id="PIRSR600823-5"/>
    </source>
</evidence>
<keyword evidence="6 18" id="KW-0575">Peroxidase</keyword>
<dbReference type="PROSITE" id="PS00436">
    <property type="entry name" value="PEROXIDASE_2"/>
    <property type="match status" value="1"/>
</dbReference>
<comment type="cofactor">
    <cofactor evidence="15 18">
        <name>Ca(2+)</name>
        <dbReference type="ChEBI" id="CHEBI:29108"/>
    </cofactor>
    <text evidence="15 18">Binds 2 calcium ions per subunit.</text>
</comment>
<dbReference type="GO" id="GO:0005576">
    <property type="term" value="C:extracellular region"/>
    <property type="evidence" value="ECO:0007669"/>
    <property type="project" value="UniProtKB-SubCell"/>
</dbReference>